<accession>A0AAI9XJE7</accession>
<protein>
    <submittedName>
        <fullName evidence="1">Uncharacterized protein</fullName>
    </submittedName>
</protein>
<dbReference type="AlphaFoldDB" id="A0AAI9XJE7"/>
<name>A0AAI9XJE7_9PEZI</name>
<evidence type="ECO:0000313" key="2">
    <source>
        <dbReference type="Proteomes" id="UP001239795"/>
    </source>
</evidence>
<evidence type="ECO:0000313" key="1">
    <source>
        <dbReference type="EMBL" id="KAK1452347.1"/>
    </source>
</evidence>
<comment type="caution">
    <text evidence="1">The sequence shown here is derived from an EMBL/GenBank/DDBJ whole genome shotgun (WGS) entry which is preliminary data.</text>
</comment>
<dbReference type="EMBL" id="MLGG01000046">
    <property type="protein sequence ID" value="KAK1452347.1"/>
    <property type="molecule type" value="Genomic_DNA"/>
</dbReference>
<keyword evidence="2" id="KW-1185">Reference proteome</keyword>
<gene>
    <name evidence="1" type="ORF">CMEL01_06921</name>
</gene>
<reference evidence="1 2" key="1">
    <citation type="submission" date="2016-10" db="EMBL/GenBank/DDBJ databases">
        <title>The genome sequence of Colletotrichum fioriniae PJ7.</title>
        <authorList>
            <person name="Baroncelli R."/>
        </authorList>
    </citation>
    <scope>NUCLEOTIDE SEQUENCE [LARGE SCALE GENOMIC DNA]</scope>
    <source>
        <strain evidence="1">Col 31</strain>
    </source>
</reference>
<proteinExistence type="predicted"/>
<organism evidence="1 2">
    <name type="scientific">Colletotrichum melonis</name>
    <dbReference type="NCBI Taxonomy" id="1209925"/>
    <lineage>
        <taxon>Eukaryota</taxon>
        <taxon>Fungi</taxon>
        <taxon>Dikarya</taxon>
        <taxon>Ascomycota</taxon>
        <taxon>Pezizomycotina</taxon>
        <taxon>Sordariomycetes</taxon>
        <taxon>Hypocreomycetidae</taxon>
        <taxon>Glomerellales</taxon>
        <taxon>Glomerellaceae</taxon>
        <taxon>Colletotrichum</taxon>
        <taxon>Colletotrichum acutatum species complex</taxon>
    </lineage>
</organism>
<sequence length="86" mass="9510">MGGPGAVVAADTCGRANSSLERTAVRIPTLYRSRCPCSQVRGTHLRIPIQERSYRLEYGNVRCRMEGAFHLYGTLRSTDVPVLASR</sequence>
<dbReference type="Proteomes" id="UP001239795">
    <property type="component" value="Unassembled WGS sequence"/>
</dbReference>